<dbReference type="RefSeq" id="WP_192360422.1">
    <property type="nucleotide sequence ID" value="NZ_CP119182.1"/>
</dbReference>
<dbReference type="GeneID" id="79933804"/>
<proteinExistence type="predicted"/>
<accession>A0A927QK46</accession>
<reference evidence="2" key="1">
    <citation type="submission" date="2020-09" db="EMBL/GenBank/DDBJ databases">
        <title>Streptomyces canutascabiei sp. nov., which causes potato common scab and is distributed across the world.</title>
        <authorList>
            <person name="Nguyen H.P."/>
            <person name="Weisberg A.J."/>
            <person name="Chang J.H."/>
            <person name="Clarke C.R."/>
        </authorList>
    </citation>
    <scope>NUCLEOTIDE SEQUENCE</scope>
    <source>
        <strain evidence="2">ID-01-6.2a</strain>
    </source>
</reference>
<dbReference type="AlphaFoldDB" id="A0A927QK46"/>
<organism evidence="2 3">
    <name type="scientific">Streptomyces caniscabiei</name>
    <dbReference type="NCBI Taxonomy" id="2746961"/>
    <lineage>
        <taxon>Bacteria</taxon>
        <taxon>Bacillati</taxon>
        <taxon>Actinomycetota</taxon>
        <taxon>Actinomycetes</taxon>
        <taxon>Kitasatosporales</taxon>
        <taxon>Streptomycetaceae</taxon>
        <taxon>Streptomyces</taxon>
    </lineage>
</organism>
<evidence type="ECO:0000313" key="2">
    <source>
        <dbReference type="EMBL" id="MBD9723509.1"/>
    </source>
</evidence>
<dbReference type="EMBL" id="JACYXT010000003">
    <property type="protein sequence ID" value="MBD9723509.1"/>
    <property type="molecule type" value="Genomic_DNA"/>
</dbReference>
<sequence>MSAPETHDPLVVNTKGGVTWVRRAVTQDGRGLYAVTDSCSCPEFLMATLVELAGQGIAGTADALPMPVVPVASLREPEGEFHGSLHHSYRLGHDLPETGGADRG</sequence>
<feature type="region of interest" description="Disordered" evidence="1">
    <location>
        <begin position="82"/>
        <end position="104"/>
    </location>
</feature>
<comment type="caution">
    <text evidence="2">The sequence shown here is derived from an EMBL/GenBank/DDBJ whole genome shotgun (WGS) entry which is preliminary data.</text>
</comment>
<gene>
    <name evidence="2" type="ORF">IHE70_09670</name>
</gene>
<name>A0A927QK46_9ACTN</name>
<evidence type="ECO:0000256" key="1">
    <source>
        <dbReference type="SAM" id="MobiDB-lite"/>
    </source>
</evidence>
<protein>
    <submittedName>
        <fullName evidence="2">Uncharacterized protein</fullName>
    </submittedName>
</protein>
<feature type="compositionally biased region" description="Basic and acidic residues" evidence="1">
    <location>
        <begin position="91"/>
        <end position="104"/>
    </location>
</feature>
<dbReference type="Proteomes" id="UP000661025">
    <property type="component" value="Unassembled WGS sequence"/>
</dbReference>
<evidence type="ECO:0000313" key="3">
    <source>
        <dbReference type="Proteomes" id="UP000661025"/>
    </source>
</evidence>